<dbReference type="PROSITE" id="PS51186">
    <property type="entry name" value="GNAT"/>
    <property type="match status" value="1"/>
</dbReference>
<dbReference type="RefSeq" id="WP_318955638.1">
    <property type="nucleotide sequence ID" value="NZ_CP137555.1"/>
</dbReference>
<dbReference type="PANTHER" id="PTHR43877">
    <property type="entry name" value="AMINOALKYLPHOSPHONATE N-ACETYLTRANSFERASE-RELATED-RELATED"/>
    <property type="match status" value="1"/>
</dbReference>
<evidence type="ECO:0000259" key="3">
    <source>
        <dbReference type="PROSITE" id="PS51186"/>
    </source>
</evidence>
<evidence type="ECO:0000256" key="2">
    <source>
        <dbReference type="ARBA" id="ARBA00023315"/>
    </source>
</evidence>
<keyword evidence="1" id="KW-0808">Transferase</keyword>
<dbReference type="EMBL" id="CP137555">
    <property type="protein sequence ID" value="WOX07209.1"/>
    <property type="molecule type" value="Genomic_DNA"/>
</dbReference>
<evidence type="ECO:0000313" key="5">
    <source>
        <dbReference type="Proteomes" id="UP001302477"/>
    </source>
</evidence>
<dbReference type="PANTHER" id="PTHR43877:SF2">
    <property type="entry name" value="AMINOALKYLPHOSPHONATE N-ACETYLTRANSFERASE-RELATED"/>
    <property type="match status" value="1"/>
</dbReference>
<reference evidence="4 5" key="1">
    <citation type="submission" date="2023-10" db="EMBL/GenBank/DDBJ databases">
        <title>Description of Microbulbifer bruguierae sp. nov., isolated from the sediments of mangrove plant Bruguiera sexangula and comparative genomic analyses of the genus Microbulbifer.</title>
        <authorList>
            <person name="Long M."/>
        </authorList>
    </citation>
    <scope>NUCLEOTIDE SEQUENCE [LARGE SCALE GENOMIC DNA]</scope>
    <source>
        <strain evidence="4 5">SPO729</strain>
    </source>
</reference>
<protein>
    <submittedName>
        <fullName evidence="4">GNAT family N-acetyltransferase</fullName>
    </submittedName>
</protein>
<dbReference type="CDD" id="cd04301">
    <property type="entry name" value="NAT_SF"/>
    <property type="match status" value="1"/>
</dbReference>
<gene>
    <name evidence="4" type="ORF">R5R33_08755</name>
</gene>
<dbReference type="InterPro" id="IPR000182">
    <property type="entry name" value="GNAT_dom"/>
</dbReference>
<dbReference type="KEGG" id="mpaf:R5R33_08755"/>
<organism evidence="4 5">
    <name type="scientific">Microbulbifer pacificus</name>
    <dbReference type="NCBI Taxonomy" id="407164"/>
    <lineage>
        <taxon>Bacteria</taxon>
        <taxon>Pseudomonadati</taxon>
        <taxon>Pseudomonadota</taxon>
        <taxon>Gammaproteobacteria</taxon>
        <taxon>Cellvibrionales</taxon>
        <taxon>Microbulbiferaceae</taxon>
        <taxon>Microbulbifer</taxon>
    </lineage>
</organism>
<evidence type="ECO:0000313" key="4">
    <source>
        <dbReference type="EMBL" id="WOX07209.1"/>
    </source>
</evidence>
<proteinExistence type="predicted"/>
<name>A0AAU0N2F8_9GAMM</name>
<accession>A0AAU0N2F8</accession>
<dbReference type="Gene3D" id="3.40.630.30">
    <property type="match status" value="1"/>
</dbReference>
<evidence type="ECO:0000256" key="1">
    <source>
        <dbReference type="ARBA" id="ARBA00022679"/>
    </source>
</evidence>
<keyword evidence="2" id="KW-0012">Acyltransferase</keyword>
<dbReference type="GO" id="GO:0016747">
    <property type="term" value="F:acyltransferase activity, transferring groups other than amino-acyl groups"/>
    <property type="evidence" value="ECO:0007669"/>
    <property type="project" value="InterPro"/>
</dbReference>
<dbReference type="InterPro" id="IPR050832">
    <property type="entry name" value="Bact_Acetyltransf"/>
</dbReference>
<dbReference type="Proteomes" id="UP001302477">
    <property type="component" value="Chromosome"/>
</dbReference>
<dbReference type="Pfam" id="PF00583">
    <property type="entry name" value="Acetyltransf_1"/>
    <property type="match status" value="1"/>
</dbReference>
<sequence length="166" mass="19204">MKSPCSLIPFKEKYLAALMGWIDSEVDCRQWGGPEFRYPFDTQSFSTDSRWRELPSFVVLDAQGEPLAFGQFYRRLNCCHLGRLIVAPHARGRGVGQQLIRQLAAQAKEVLRLEQCSLFVLKNNRAAKALYEKMGFEVCSYPEEMEWLDMCHYMVAPMQKLLVMEN</sequence>
<dbReference type="AlphaFoldDB" id="A0AAU0N2F8"/>
<dbReference type="InterPro" id="IPR016181">
    <property type="entry name" value="Acyl_CoA_acyltransferase"/>
</dbReference>
<feature type="domain" description="N-acetyltransferase" evidence="3">
    <location>
        <begin position="8"/>
        <end position="155"/>
    </location>
</feature>
<keyword evidence="5" id="KW-1185">Reference proteome</keyword>
<dbReference type="SUPFAM" id="SSF55729">
    <property type="entry name" value="Acyl-CoA N-acyltransferases (Nat)"/>
    <property type="match status" value="1"/>
</dbReference>